<evidence type="ECO:0000313" key="2">
    <source>
        <dbReference type="EMBL" id="GAA4788327.1"/>
    </source>
</evidence>
<dbReference type="Proteomes" id="UP001501147">
    <property type="component" value="Unassembled WGS sequence"/>
</dbReference>
<sequence>MASRTRTTAPGQAEPTGALRRRAAALLAGPLRRAGTAASALALAAVPLLGSSPPSAAADPPELHDGFGLTQTAPATGTDTNFVITVTTPEVAGEHRIRILLPEGYADAPDRRYPVLYFLHGASDDPGNPALAYPALTAARSMITVIPDGGRRGWYADWRDQDTAAGAQRWETFHIEQVLPFVDANLRTVRERGRRAVAGISMGGFGALHYAQRHPGLFGHVATFSGANELSRNHAVIRAAVVATLTNVGAPLCGGSSWPTCGYDFGPAVSSDALFGSPYPVLGADRLWNEADPIARMDRLADTGIAVYAGDGRGDPGEMEFWVASAAQHTKERLDALGIPLHYVAYGDGTGWGEHCDGGHNSGCWAQDLVDYVPRLEAEFAAG</sequence>
<dbReference type="Pfam" id="PF00756">
    <property type="entry name" value="Esterase"/>
    <property type="match status" value="1"/>
</dbReference>
<evidence type="ECO:0008006" key="4">
    <source>
        <dbReference type="Google" id="ProtNLM"/>
    </source>
</evidence>
<dbReference type="InterPro" id="IPR029058">
    <property type="entry name" value="AB_hydrolase_fold"/>
</dbReference>
<organism evidence="2 3">
    <name type="scientific">Streptomyces sanyensis</name>
    <dbReference type="NCBI Taxonomy" id="568869"/>
    <lineage>
        <taxon>Bacteria</taxon>
        <taxon>Bacillati</taxon>
        <taxon>Actinomycetota</taxon>
        <taxon>Actinomycetes</taxon>
        <taxon>Kitasatosporales</taxon>
        <taxon>Streptomycetaceae</taxon>
        <taxon>Streptomyces</taxon>
    </lineage>
</organism>
<reference evidence="3" key="1">
    <citation type="journal article" date="2019" name="Int. J. Syst. Evol. Microbiol.">
        <title>The Global Catalogue of Microorganisms (GCM) 10K type strain sequencing project: providing services to taxonomists for standard genome sequencing and annotation.</title>
        <authorList>
            <consortium name="The Broad Institute Genomics Platform"/>
            <consortium name="The Broad Institute Genome Sequencing Center for Infectious Disease"/>
            <person name="Wu L."/>
            <person name="Ma J."/>
        </authorList>
    </citation>
    <scope>NUCLEOTIDE SEQUENCE [LARGE SCALE GENOMIC DNA]</scope>
    <source>
        <strain evidence="3">JCM 18324</strain>
    </source>
</reference>
<dbReference type="SUPFAM" id="SSF53474">
    <property type="entry name" value="alpha/beta-Hydrolases"/>
    <property type="match status" value="1"/>
</dbReference>
<dbReference type="InterPro" id="IPR000801">
    <property type="entry name" value="Esterase-like"/>
</dbReference>
<evidence type="ECO:0000256" key="1">
    <source>
        <dbReference type="SAM" id="MobiDB-lite"/>
    </source>
</evidence>
<dbReference type="Gene3D" id="3.40.50.1820">
    <property type="entry name" value="alpha/beta hydrolase"/>
    <property type="match status" value="1"/>
</dbReference>
<dbReference type="PANTHER" id="PTHR48098">
    <property type="entry name" value="ENTEROCHELIN ESTERASE-RELATED"/>
    <property type="match status" value="1"/>
</dbReference>
<feature type="region of interest" description="Disordered" evidence="1">
    <location>
        <begin position="53"/>
        <end position="74"/>
    </location>
</feature>
<name>A0ABP9B2H1_9ACTN</name>
<proteinExistence type="predicted"/>
<dbReference type="InterPro" id="IPR050583">
    <property type="entry name" value="Mycobacterial_A85_antigen"/>
</dbReference>
<keyword evidence="3" id="KW-1185">Reference proteome</keyword>
<dbReference type="PANTHER" id="PTHR48098:SF1">
    <property type="entry name" value="DIACYLGLYCEROL ACYLTRANSFERASE_MYCOLYLTRANSFERASE AG85A"/>
    <property type="match status" value="1"/>
</dbReference>
<comment type="caution">
    <text evidence="2">The sequence shown here is derived from an EMBL/GenBank/DDBJ whole genome shotgun (WGS) entry which is preliminary data.</text>
</comment>
<gene>
    <name evidence="2" type="ORF">GCM10023329_44390</name>
</gene>
<dbReference type="RefSeq" id="WP_345615180.1">
    <property type="nucleotide sequence ID" value="NZ_BAABJV010000013.1"/>
</dbReference>
<protein>
    <recommendedName>
        <fullName evidence="4">Esterase</fullName>
    </recommendedName>
</protein>
<evidence type="ECO:0000313" key="3">
    <source>
        <dbReference type="Proteomes" id="UP001501147"/>
    </source>
</evidence>
<accession>A0ABP9B2H1</accession>
<dbReference type="EMBL" id="BAABJV010000013">
    <property type="protein sequence ID" value="GAA4788327.1"/>
    <property type="molecule type" value="Genomic_DNA"/>
</dbReference>